<dbReference type="Pfam" id="PF25807">
    <property type="entry name" value="Clarin-2"/>
    <property type="match status" value="1"/>
</dbReference>
<name>A0A6G1SDK2_9ACAR</name>
<evidence type="ECO:0000256" key="2">
    <source>
        <dbReference type="ARBA" id="ARBA00005787"/>
    </source>
</evidence>
<feature type="compositionally biased region" description="Low complexity" evidence="6">
    <location>
        <begin position="179"/>
        <end position="192"/>
    </location>
</feature>
<feature type="transmembrane region" description="Helical" evidence="7">
    <location>
        <begin position="312"/>
        <end position="332"/>
    </location>
</feature>
<dbReference type="GO" id="GO:0016020">
    <property type="term" value="C:membrane"/>
    <property type="evidence" value="ECO:0007669"/>
    <property type="project" value="UniProtKB-SubCell"/>
</dbReference>
<feature type="compositionally biased region" description="Low complexity" evidence="6">
    <location>
        <begin position="162"/>
        <end position="171"/>
    </location>
</feature>
<keyword evidence="5 7" id="KW-0472">Membrane</keyword>
<keyword evidence="4 7" id="KW-1133">Transmembrane helix</keyword>
<gene>
    <name evidence="8" type="ORF">g.3847</name>
</gene>
<feature type="transmembrane region" description="Helical" evidence="7">
    <location>
        <begin position="272"/>
        <end position="300"/>
    </location>
</feature>
<evidence type="ECO:0000256" key="4">
    <source>
        <dbReference type="ARBA" id="ARBA00022989"/>
    </source>
</evidence>
<dbReference type="InterPro" id="IPR026748">
    <property type="entry name" value="Clarin"/>
</dbReference>
<dbReference type="PANTHER" id="PTHR31548">
    <property type="entry name" value="CLARIN"/>
    <property type="match status" value="1"/>
</dbReference>
<proteinExistence type="inferred from homology"/>
<dbReference type="GO" id="GO:0007605">
    <property type="term" value="P:sensory perception of sound"/>
    <property type="evidence" value="ECO:0007669"/>
    <property type="project" value="UniProtKB-ARBA"/>
</dbReference>
<evidence type="ECO:0000256" key="7">
    <source>
        <dbReference type="SAM" id="Phobius"/>
    </source>
</evidence>
<protein>
    <recommendedName>
        <fullName evidence="9">Clarin-3</fullName>
    </recommendedName>
</protein>
<organism evidence="8">
    <name type="scientific">Aceria tosichella</name>
    <name type="common">wheat curl mite</name>
    <dbReference type="NCBI Taxonomy" id="561515"/>
    <lineage>
        <taxon>Eukaryota</taxon>
        <taxon>Metazoa</taxon>
        <taxon>Ecdysozoa</taxon>
        <taxon>Arthropoda</taxon>
        <taxon>Chelicerata</taxon>
        <taxon>Arachnida</taxon>
        <taxon>Acari</taxon>
        <taxon>Acariformes</taxon>
        <taxon>Trombidiformes</taxon>
        <taxon>Prostigmata</taxon>
        <taxon>Eupodina</taxon>
        <taxon>Eriophyoidea</taxon>
        <taxon>Eriophyidae</taxon>
        <taxon>Eriophyinae</taxon>
        <taxon>Aceriini</taxon>
        <taxon>Aceria</taxon>
    </lineage>
</organism>
<evidence type="ECO:0000256" key="1">
    <source>
        <dbReference type="ARBA" id="ARBA00004141"/>
    </source>
</evidence>
<sequence length="412" mass="45490">MYSAQSPTLSSAFDEHHLTIKHASSSPVHRLGHYSSSFTSSSRLTGPIMSPTTTATLQHQQQQQQKTSVQCLRFKYFTTFFVCTTCLALLSASLATHKWLISKPIRILRLNNGQTTNFTALMLTAVQDNDDELPATTNRQQQQQKERLFGLGRPHALVDHQAAASARSRSSGQSNNHLTTSTTTTTSSSSTSHQSNAFLNESPAISITSSGGGQNSKFHGDIYFGLFNGVKVLNYGFGDRVSQLSVVQAYFSQPKDGSNTPQPQHELINFKFWLITLTGVVLAIIFALVGSIFAIINFVMTPRATMTGPVGLVIWNAAACFSCLMSMFAWLVEYFIRLKGNVLTPEEVANGWTSENRTQFGYSYYFVVLAFILHLVNIFIVSIVQSETWTSKNSEAAKRQARSACEGVIMLY</sequence>
<dbReference type="AlphaFoldDB" id="A0A6G1SDK2"/>
<keyword evidence="3 7" id="KW-0812">Transmembrane</keyword>
<feature type="region of interest" description="Disordered" evidence="6">
    <location>
        <begin position="160"/>
        <end position="195"/>
    </location>
</feature>
<accession>A0A6G1SDK2</accession>
<comment type="subcellular location">
    <subcellularLocation>
        <location evidence="1">Membrane</location>
        <topology evidence="1">Multi-pass membrane protein</topology>
    </subcellularLocation>
</comment>
<feature type="transmembrane region" description="Helical" evidence="7">
    <location>
        <begin position="362"/>
        <end position="384"/>
    </location>
</feature>
<comment type="similarity">
    <text evidence="2">Belongs to the clarin family.</text>
</comment>
<evidence type="ECO:0008006" key="9">
    <source>
        <dbReference type="Google" id="ProtNLM"/>
    </source>
</evidence>
<evidence type="ECO:0000256" key="5">
    <source>
        <dbReference type="ARBA" id="ARBA00023136"/>
    </source>
</evidence>
<dbReference type="PANTHER" id="PTHR31548:SF1">
    <property type="entry name" value="LD47387P"/>
    <property type="match status" value="1"/>
</dbReference>
<reference evidence="8" key="1">
    <citation type="submission" date="2018-10" db="EMBL/GenBank/DDBJ databases">
        <title>Transcriptome assembly of Aceria tosichella (Wheat curl mite) Type 2.</title>
        <authorList>
            <person name="Scully E.D."/>
            <person name="Geib S.M."/>
            <person name="Palmer N.A."/>
            <person name="Gupta A.K."/>
            <person name="Sarath G."/>
            <person name="Tatineni S."/>
        </authorList>
    </citation>
    <scope>NUCLEOTIDE SEQUENCE</scope>
    <source>
        <strain evidence="8">LincolnNE</strain>
    </source>
</reference>
<evidence type="ECO:0000256" key="6">
    <source>
        <dbReference type="SAM" id="MobiDB-lite"/>
    </source>
</evidence>
<evidence type="ECO:0000256" key="3">
    <source>
        <dbReference type="ARBA" id="ARBA00022692"/>
    </source>
</evidence>
<dbReference type="Gene3D" id="1.20.140.150">
    <property type="match status" value="1"/>
</dbReference>
<dbReference type="EMBL" id="GGYP01003803">
    <property type="protein sequence ID" value="MDE48574.1"/>
    <property type="molecule type" value="Transcribed_RNA"/>
</dbReference>
<evidence type="ECO:0000313" key="8">
    <source>
        <dbReference type="EMBL" id="MDE48574.1"/>
    </source>
</evidence>